<keyword evidence="3" id="KW-1185">Reference proteome</keyword>
<evidence type="ECO:0000313" key="3">
    <source>
        <dbReference type="Proteomes" id="UP000254649"/>
    </source>
</evidence>
<dbReference type="Gene3D" id="3.40.50.1820">
    <property type="entry name" value="alpha/beta hydrolase"/>
    <property type="match status" value="1"/>
</dbReference>
<dbReference type="Proteomes" id="UP000254649">
    <property type="component" value="Unassembled WGS sequence"/>
</dbReference>
<organism evidence="2 3">
    <name type="scientific">[Actinobacillus] rossii</name>
    <dbReference type="NCBI Taxonomy" id="123820"/>
    <lineage>
        <taxon>Bacteria</taxon>
        <taxon>Pseudomonadati</taxon>
        <taxon>Pseudomonadota</taxon>
        <taxon>Gammaproteobacteria</taxon>
        <taxon>Pasteurellales</taxon>
        <taxon>Pasteurellaceae</taxon>
    </lineage>
</organism>
<dbReference type="OrthoDB" id="9789573at2"/>
<dbReference type="AlphaFoldDB" id="A0A380TP10"/>
<gene>
    <name evidence="2" type="ORF">NCTC10801_00404</name>
</gene>
<proteinExistence type="predicted"/>
<protein>
    <submittedName>
        <fullName evidence="2">Acetoin dehydrogenase E2 subunit dihydrolipoyllysine-residue acetyltransferase</fullName>
    </submittedName>
</protein>
<dbReference type="InterPro" id="IPR022742">
    <property type="entry name" value="Hydrolase_4"/>
</dbReference>
<dbReference type="GO" id="GO:0016740">
    <property type="term" value="F:transferase activity"/>
    <property type="evidence" value="ECO:0007669"/>
    <property type="project" value="UniProtKB-KW"/>
</dbReference>
<dbReference type="PANTHER" id="PTHR42886:SF29">
    <property type="entry name" value="PUMMELIG, ISOFORM A"/>
    <property type="match status" value="1"/>
</dbReference>
<evidence type="ECO:0000259" key="1">
    <source>
        <dbReference type="Pfam" id="PF12146"/>
    </source>
</evidence>
<dbReference type="InterPro" id="IPR029058">
    <property type="entry name" value="AB_hydrolase_fold"/>
</dbReference>
<dbReference type="Pfam" id="PF12146">
    <property type="entry name" value="Hydrolase_4"/>
    <property type="match status" value="1"/>
</dbReference>
<evidence type="ECO:0000313" key="2">
    <source>
        <dbReference type="EMBL" id="SUT88262.1"/>
    </source>
</evidence>
<name>A0A380TP10_9PAST</name>
<dbReference type="PANTHER" id="PTHR42886">
    <property type="entry name" value="RE40534P-RELATED"/>
    <property type="match status" value="1"/>
</dbReference>
<dbReference type="EMBL" id="UFRQ01000003">
    <property type="protein sequence ID" value="SUT88262.1"/>
    <property type="molecule type" value="Genomic_DNA"/>
</dbReference>
<keyword evidence="2" id="KW-0808">Transferase</keyword>
<feature type="domain" description="Serine aminopeptidase S33" evidence="1">
    <location>
        <begin position="26"/>
        <end position="142"/>
    </location>
</feature>
<accession>A0A380TP10</accession>
<reference evidence="2 3" key="1">
    <citation type="submission" date="2018-06" db="EMBL/GenBank/DDBJ databases">
        <authorList>
            <consortium name="Pathogen Informatics"/>
            <person name="Doyle S."/>
        </authorList>
    </citation>
    <scope>NUCLEOTIDE SEQUENCE [LARGE SCALE GENOMIC DNA]</scope>
    <source>
        <strain evidence="2 3">NCTC10801</strain>
    </source>
</reference>
<sequence length="251" mass="28505">MEKLFDINEQGHSIRCKLFYDKDPHHAENVVLILHGFGSNKDLKSNSKFGERLIAKYKNYAAIAFDFPAHGTDARKKLTVAECLGYIQVVLDYAKEKMQAQNVSVYATSFGGYLILKYIAEQGNPFIKIALRAPALQIYHSLWHRLTEDEQHKISKGKEIMWGFERKMKISKDFFDDLAQGDIQQYEFLDVADNMLIVHGTADEMVDISVSQTFAESNVIELIVVDGADHPFSNPKHMDVAIGKIVEFLGE</sequence>
<dbReference type="SUPFAM" id="SSF53474">
    <property type="entry name" value="alpha/beta-Hydrolases"/>
    <property type="match status" value="1"/>
</dbReference>